<dbReference type="EMBL" id="CBTB010000144">
    <property type="protein sequence ID" value="CDH32945.1"/>
    <property type="molecule type" value="Genomic_DNA"/>
</dbReference>
<sequence>MNENFMGISMFLKYYLLCNNY</sequence>
<gene>
    <name evidence="1" type="ORF">XBI1_2280094</name>
</gene>
<accession>A0A077QI96</accession>
<dbReference type="AlphaFoldDB" id="A0A077QI96"/>
<dbReference type="HOGENOM" id="CLU_3426823_0_0_6"/>
<comment type="caution">
    <text evidence="1">The sequence shown here is derived from an EMBL/GenBank/DDBJ whole genome shotgun (WGS) entry which is preliminary data.</text>
</comment>
<dbReference type="Proteomes" id="UP000028480">
    <property type="component" value="Unassembled WGS sequence"/>
</dbReference>
<protein>
    <submittedName>
        <fullName evidence="1">Uncharacterized protein</fullName>
    </submittedName>
</protein>
<name>A0A077QI96_XENBV</name>
<evidence type="ECO:0000313" key="1">
    <source>
        <dbReference type="EMBL" id="CDH32945.1"/>
    </source>
</evidence>
<organism evidence="1">
    <name type="scientific">Xenorhabdus bovienii str. Intermedium</name>
    <dbReference type="NCBI Taxonomy" id="1379677"/>
    <lineage>
        <taxon>Bacteria</taxon>
        <taxon>Pseudomonadati</taxon>
        <taxon>Pseudomonadota</taxon>
        <taxon>Gammaproteobacteria</taxon>
        <taxon>Enterobacterales</taxon>
        <taxon>Morganellaceae</taxon>
        <taxon>Xenorhabdus</taxon>
    </lineage>
</organism>
<reference evidence="1" key="1">
    <citation type="submission" date="2013-07" db="EMBL/GenBank/DDBJ databases">
        <title>Sub-species coevolution in mutualistic symbiosis.</title>
        <authorList>
            <person name="Murfin K."/>
            <person name="Klassen J."/>
            <person name="Lee M."/>
            <person name="Forst S."/>
            <person name="Stock P."/>
            <person name="Goodrich-Blair H."/>
        </authorList>
    </citation>
    <scope>NUCLEOTIDE SEQUENCE [LARGE SCALE GENOMIC DNA]</scope>
    <source>
        <strain evidence="1">Intermedium</strain>
    </source>
</reference>
<proteinExistence type="predicted"/>